<dbReference type="PANTHER" id="PTHR30087">
    <property type="entry name" value="INNER MEMBRANE PROTEIN"/>
    <property type="match status" value="1"/>
</dbReference>
<dbReference type="RefSeq" id="WP_209556393.1">
    <property type="nucleotide sequence ID" value="NZ_JAEDXU010000002.1"/>
</dbReference>
<dbReference type="Pfam" id="PF04463">
    <property type="entry name" value="2-thiour_desulf"/>
    <property type="match status" value="1"/>
</dbReference>
<sequence>MIGISSCLGGICCRYDGQAKTIPQLEALLAQGKAVSVCPEVLGGLSVPREPAEIIGGDGKDVWASRAKVLTASGEDVSEAFKLGAVLACEKLKEQQITKLVMKENSPSCGSQMIYDGSFSGVRKSGSGVAAAYFAENGIDVITENDWAVLLEE</sequence>
<keyword evidence="2" id="KW-1185">Reference proteome</keyword>
<name>A0ABS4CG39_9ENTE</name>
<organism evidence="1 2">
    <name type="scientific">Enterococcus larvae</name>
    <dbReference type="NCBI Taxonomy" id="2794352"/>
    <lineage>
        <taxon>Bacteria</taxon>
        <taxon>Bacillati</taxon>
        <taxon>Bacillota</taxon>
        <taxon>Bacilli</taxon>
        <taxon>Lactobacillales</taxon>
        <taxon>Enterococcaceae</taxon>
        <taxon>Enterococcus</taxon>
    </lineage>
</organism>
<protein>
    <submittedName>
        <fullName evidence="1">DUF523 domain-containing protein</fullName>
    </submittedName>
</protein>
<dbReference type="InterPro" id="IPR007553">
    <property type="entry name" value="2-thiour_desulf"/>
</dbReference>
<proteinExistence type="predicted"/>
<dbReference type="PANTHER" id="PTHR30087:SF1">
    <property type="entry name" value="HYPOTHETICAL CYTOSOLIC PROTEIN"/>
    <property type="match status" value="1"/>
</dbReference>
<dbReference type="EMBL" id="JAEDXU010000002">
    <property type="protein sequence ID" value="MBP1045601.1"/>
    <property type="molecule type" value="Genomic_DNA"/>
</dbReference>
<comment type="caution">
    <text evidence="1">The sequence shown here is derived from an EMBL/GenBank/DDBJ whole genome shotgun (WGS) entry which is preliminary data.</text>
</comment>
<evidence type="ECO:0000313" key="1">
    <source>
        <dbReference type="EMBL" id="MBP1045601.1"/>
    </source>
</evidence>
<evidence type="ECO:0000313" key="2">
    <source>
        <dbReference type="Proteomes" id="UP000673375"/>
    </source>
</evidence>
<dbReference type="Proteomes" id="UP000673375">
    <property type="component" value="Unassembled WGS sequence"/>
</dbReference>
<accession>A0ABS4CG39</accession>
<gene>
    <name evidence="1" type="ORF">I6N96_04875</name>
</gene>
<reference evidence="1 2" key="1">
    <citation type="submission" date="2020-12" db="EMBL/GenBank/DDBJ databases">
        <title>Vagococcus allomyrinae sp. nov. and Enterococcus lavae sp. nov., isolated from the larvae of Allomyrina dichotoma.</title>
        <authorList>
            <person name="Lee S.D."/>
        </authorList>
    </citation>
    <scope>NUCLEOTIDE SEQUENCE [LARGE SCALE GENOMIC DNA]</scope>
    <source>
        <strain evidence="1 2">BWM-S5</strain>
    </source>
</reference>